<organism evidence="1 2">
    <name type="scientific">Eretmocerus hayati</name>
    <dbReference type="NCBI Taxonomy" id="131215"/>
    <lineage>
        <taxon>Eukaryota</taxon>
        <taxon>Metazoa</taxon>
        <taxon>Ecdysozoa</taxon>
        <taxon>Arthropoda</taxon>
        <taxon>Hexapoda</taxon>
        <taxon>Insecta</taxon>
        <taxon>Pterygota</taxon>
        <taxon>Neoptera</taxon>
        <taxon>Endopterygota</taxon>
        <taxon>Hymenoptera</taxon>
        <taxon>Apocrita</taxon>
        <taxon>Proctotrupomorpha</taxon>
        <taxon>Chalcidoidea</taxon>
        <taxon>Aphelinidae</taxon>
        <taxon>Aphelininae</taxon>
        <taxon>Eretmocerus</taxon>
    </lineage>
</organism>
<comment type="caution">
    <text evidence="1">The sequence shown here is derived from an EMBL/GenBank/DDBJ whole genome shotgun (WGS) entry which is preliminary data.</text>
</comment>
<protein>
    <submittedName>
        <fullName evidence="1">Uncharacterized protein</fullName>
    </submittedName>
</protein>
<dbReference type="EMBL" id="CM056744">
    <property type="protein sequence ID" value="KAJ8665529.1"/>
    <property type="molecule type" value="Genomic_DNA"/>
</dbReference>
<dbReference type="Proteomes" id="UP001239111">
    <property type="component" value="Chromosome 4"/>
</dbReference>
<sequence>MICLNCRWMREQYSKSEDRDELRIAPPAQWERPSYDKDCYFCMTNMNGLSTRSKHKVKYANIASMTGLGWSPLLCRKVEVPSGSNSEGLSGEATKSVNVTDDNHGDDNVGRDEIRGVDNEDDEMDDTWNHVTDAISDDGDARDQDDEEYIPAGIRDLTPKLFD</sequence>
<reference evidence="1" key="1">
    <citation type="submission" date="2023-04" db="EMBL/GenBank/DDBJ databases">
        <title>A chromosome-level genome assembly of the parasitoid wasp Eretmocerus hayati.</title>
        <authorList>
            <person name="Zhong Y."/>
            <person name="Liu S."/>
            <person name="Liu Y."/>
        </authorList>
    </citation>
    <scope>NUCLEOTIDE SEQUENCE</scope>
    <source>
        <strain evidence="1">ZJU_SS_LIU_2023</strain>
    </source>
</reference>
<proteinExistence type="predicted"/>
<evidence type="ECO:0000313" key="2">
    <source>
        <dbReference type="Proteomes" id="UP001239111"/>
    </source>
</evidence>
<name>A0ACC2N2X8_9HYME</name>
<gene>
    <name evidence="1" type="ORF">QAD02_007191</name>
</gene>
<keyword evidence="2" id="KW-1185">Reference proteome</keyword>
<evidence type="ECO:0000313" key="1">
    <source>
        <dbReference type="EMBL" id="KAJ8665529.1"/>
    </source>
</evidence>
<accession>A0ACC2N2X8</accession>